<comment type="similarity">
    <text evidence="2">Belongs to the 5'-nucleotidase family.</text>
</comment>
<evidence type="ECO:0000256" key="2">
    <source>
        <dbReference type="ARBA" id="ARBA00006654"/>
    </source>
</evidence>
<dbReference type="PANTHER" id="PTHR11575:SF24">
    <property type="entry name" value="5'-NUCLEOTIDASE"/>
    <property type="match status" value="1"/>
</dbReference>
<keyword evidence="7" id="KW-1185">Reference proteome</keyword>
<dbReference type="InterPro" id="IPR006179">
    <property type="entry name" value="5_nucleotidase/apyrase"/>
</dbReference>
<dbReference type="SUPFAM" id="SSF55816">
    <property type="entry name" value="5'-nucleotidase (syn. UDP-sugar hydrolase), C-terminal domain"/>
    <property type="match status" value="2"/>
</dbReference>
<dbReference type="Proteomes" id="UP000092461">
    <property type="component" value="Unassembled WGS sequence"/>
</dbReference>
<dbReference type="InterPro" id="IPR008334">
    <property type="entry name" value="5'-Nucleotdase_C"/>
</dbReference>
<evidence type="ECO:0000256" key="3">
    <source>
        <dbReference type="ARBA" id="ARBA00012643"/>
    </source>
</evidence>
<evidence type="ECO:0000313" key="6">
    <source>
        <dbReference type="EnsemblMetazoa" id="LLOJ006511-PA"/>
    </source>
</evidence>
<name>A0A1B0CP38_LUTLO</name>
<feature type="domain" description="5'-Nucleotidase C-terminal" evidence="5">
    <location>
        <begin position="101"/>
        <end position="183"/>
    </location>
</feature>
<reference evidence="6" key="1">
    <citation type="submission" date="2020-05" db="UniProtKB">
        <authorList>
            <consortium name="EnsemblMetazoa"/>
        </authorList>
    </citation>
    <scope>IDENTIFICATION</scope>
    <source>
        <strain evidence="6">Jacobina</strain>
    </source>
</reference>
<evidence type="ECO:0000259" key="5">
    <source>
        <dbReference type="Pfam" id="PF02872"/>
    </source>
</evidence>
<dbReference type="GO" id="GO:0000166">
    <property type="term" value="F:nucleotide binding"/>
    <property type="evidence" value="ECO:0007669"/>
    <property type="project" value="UniProtKB-KW"/>
</dbReference>
<dbReference type="GO" id="GO:0006196">
    <property type="term" value="P:AMP catabolic process"/>
    <property type="evidence" value="ECO:0007669"/>
    <property type="project" value="TreeGrafter"/>
</dbReference>
<evidence type="ECO:0000256" key="4">
    <source>
        <dbReference type="ARBA" id="ARBA00022741"/>
    </source>
</evidence>
<sequence>IRGYGKFLQVSGLRIVYDLSHNSGDRVTLVEILCSTCKVPHYEPLMPHKWYQIIIPEFLRKGGDGFTQFQNSSGRSLPFDDSTALETFISKLESDPESHTVRDALEYSVNGYNRIRGYGKFLQVSGLRIVYDLSHNSGDRVTLVEILCSTCKVPHYEPLMPHKWYQIIIPEFLRKGGDGFTQFQVFIS</sequence>
<evidence type="ECO:0000256" key="1">
    <source>
        <dbReference type="ARBA" id="ARBA00000815"/>
    </source>
</evidence>
<dbReference type="Pfam" id="PF02872">
    <property type="entry name" value="5_nucleotid_C"/>
    <property type="match status" value="2"/>
</dbReference>
<dbReference type="EC" id="3.1.3.5" evidence="3"/>
<dbReference type="GO" id="GO:0008253">
    <property type="term" value="F:5'-nucleotidase activity"/>
    <property type="evidence" value="ECO:0007669"/>
    <property type="project" value="UniProtKB-EC"/>
</dbReference>
<dbReference type="Gene3D" id="3.90.780.10">
    <property type="entry name" value="5'-Nucleotidase, C-terminal domain"/>
    <property type="match status" value="2"/>
</dbReference>
<dbReference type="GO" id="GO:0005886">
    <property type="term" value="C:plasma membrane"/>
    <property type="evidence" value="ECO:0007669"/>
    <property type="project" value="TreeGrafter"/>
</dbReference>
<dbReference type="VEuPathDB" id="VectorBase:LLOJ006511"/>
<protein>
    <recommendedName>
        <fullName evidence="3">5'-nucleotidase</fullName>
        <ecNumber evidence="3">3.1.3.5</ecNumber>
    </recommendedName>
</protein>
<organism evidence="6 7">
    <name type="scientific">Lutzomyia longipalpis</name>
    <name type="common">Sand fly</name>
    <dbReference type="NCBI Taxonomy" id="7200"/>
    <lineage>
        <taxon>Eukaryota</taxon>
        <taxon>Metazoa</taxon>
        <taxon>Ecdysozoa</taxon>
        <taxon>Arthropoda</taxon>
        <taxon>Hexapoda</taxon>
        <taxon>Insecta</taxon>
        <taxon>Pterygota</taxon>
        <taxon>Neoptera</taxon>
        <taxon>Endopterygota</taxon>
        <taxon>Diptera</taxon>
        <taxon>Nematocera</taxon>
        <taxon>Psychodoidea</taxon>
        <taxon>Psychodidae</taxon>
        <taxon>Lutzomyia</taxon>
        <taxon>Lutzomyia</taxon>
    </lineage>
</organism>
<comment type="catalytic activity">
    <reaction evidence="1">
        <text>a ribonucleoside 5'-phosphate + H2O = a ribonucleoside + phosphate</text>
        <dbReference type="Rhea" id="RHEA:12484"/>
        <dbReference type="ChEBI" id="CHEBI:15377"/>
        <dbReference type="ChEBI" id="CHEBI:18254"/>
        <dbReference type="ChEBI" id="CHEBI:43474"/>
        <dbReference type="ChEBI" id="CHEBI:58043"/>
        <dbReference type="EC" id="3.1.3.5"/>
    </reaction>
</comment>
<dbReference type="AlphaFoldDB" id="A0A1B0CP38"/>
<dbReference type="EMBL" id="AJWK01021390">
    <property type="status" value="NOT_ANNOTATED_CDS"/>
    <property type="molecule type" value="Genomic_DNA"/>
</dbReference>
<dbReference type="EnsemblMetazoa" id="LLOJ006511-RA">
    <property type="protein sequence ID" value="LLOJ006511-PA"/>
    <property type="gene ID" value="LLOJ006511"/>
</dbReference>
<feature type="domain" description="5'-Nucleotidase C-terminal" evidence="5">
    <location>
        <begin position="5"/>
        <end position="70"/>
    </location>
</feature>
<dbReference type="VEuPathDB" id="VectorBase:LLONM1_008430"/>
<evidence type="ECO:0000313" key="7">
    <source>
        <dbReference type="Proteomes" id="UP000092461"/>
    </source>
</evidence>
<accession>A0A1B0CP38</accession>
<dbReference type="InterPro" id="IPR036907">
    <property type="entry name" value="5'-Nucleotdase_C_sf"/>
</dbReference>
<proteinExistence type="inferred from homology"/>
<dbReference type="PANTHER" id="PTHR11575">
    <property type="entry name" value="5'-NUCLEOTIDASE-RELATED"/>
    <property type="match status" value="1"/>
</dbReference>
<keyword evidence="4" id="KW-0547">Nucleotide-binding</keyword>
<dbReference type="EMBL" id="AJWK01021389">
    <property type="status" value="NOT_ANNOTATED_CDS"/>
    <property type="molecule type" value="Genomic_DNA"/>
</dbReference>
<dbReference type="EMBL" id="AJWK01021388">
    <property type="status" value="NOT_ANNOTATED_CDS"/>
    <property type="molecule type" value="Genomic_DNA"/>
</dbReference>